<evidence type="ECO:0000256" key="1">
    <source>
        <dbReference type="SAM" id="MobiDB-lite"/>
    </source>
</evidence>
<accession>A0ABW5T3K6</accession>
<comment type="caution">
    <text evidence="2">The sequence shown here is derived from an EMBL/GenBank/DDBJ whole genome shotgun (WGS) entry which is preliminary data.</text>
</comment>
<sequence>MADADTGTSCSSKQQPKILSNAGAARGKEDTVSPGEPMPALVLWSEENVRLQRMPLCLQRIPEVETSYGVKANPSSNNSPFYHGFRWYIKQENSIDKQNYKLQILSNNAFF</sequence>
<proteinExistence type="predicted"/>
<reference evidence="3" key="1">
    <citation type="journal article" date="2019" name="Int. J. Syst. Evol. Microbiol.">
        <title>The Global Catalogue of Microorganisms (GCM) 10K type strain sequencing project: providing services to taxonomists for standard genome sequencing and annotation.</title>
        <authorList>
            <consortium name="The Broad Institute Genomics Platform"/>
            <consortium name="The Broad Institute Genome Sequencing Center for Infectious Disease"/>
            <person name="Wu L."/>
            <person name="Ma J."/>
        </authorList>
    </citation>
    <scope>NUCLEOTIDE SEQUENCE [LARGE SCALE GENOMIC DNA]</scope>
    <source>
        <strain evidence="3">KCTC 33792</strain>
    </source>
</reference>
<organism evidence="2 3">
    <name type="scientific">Salibacterium lacus</name>
    <dbReference type="NCBI Taxonomy" id="1898109"/>
    <lineage>
        <taxon>Bacteria</taxon>
        <taxon>Bacillati</taxon>
        <taxon>Bacillota</taxon>
        <taxon>Bacilli</taxon>
        <taxon>Bacillales</taxon>
        <taxon>Bacillaceae</taxon>
    </lineage>
</organism>
<evidence type="ECO:0000313" key="2">
    <source>
        <dbReference type="EMBL" id="MFD2706586.1"/>
    </source>
</evidence>
<evidence type="ECO:0000313" key="3">
    <source>
        <dbReference type="Proteomes" id="UP001597520"/>
    </source>
</evidence>
<feature type="region of interest" description="Disordered" evidence="1">
    <location>
        <begin position="1"/>
        <end position="36"/>
    </location>
</feature>
<feature type="compositionally biased region" description="Polar residues" evidence="1">
    <location>
        <begin position="1"/>
        <end position="18"/>
    </location>
</feature>
<protein>
    <submittedName>
        <fullName evidence="2">Uncharacterized protein</fullName>
    </submittedName>
</protein>
<dbReference type="Proteomes" id="UP001597520">
    <property type="component" value="Unassembled WGS sequence"/>
</dbReference>
<dbReference type="EMBL" id="JBHUML010000005">
    <property type="protein sequence ID" value="MFD2706586.1"/>
    <property type="molecule type" value="Genomic_DNA"/>
</dbReference>
<name>A0ABW5T3K6_9BACI</name>
<dbReference type="RefSeq" id="WP_380713892.1">
    <property type="nucleotide sequence ID" value="NZ_JBHUML010000005.1"/>
</dbReference>
<gene>
    <name evidence="2" type="ORF">ACFSUB_14055</name>
</gene>
<keyword evidence="3" id="KW-1185">Reference proteome</keyword>